<feature type="domain" description="YetF C-terminal" evidence="8">
    <location>
        <begin position="86"/>
        <end position="215"/>
    </location>
</feature>
<dbReference type="InterPro" id="IPR048454">
    <property type="entry name" value="YetF_N"/>
</dbReference>
<keyword evidence="3" id="KW-1003">Cell membrane</keyword>
<dbReference type="EMBL" id="JAOQIO010000095">
    <property type="protein sequence ID" value="MCU6796018.1"/>
    <property type="molecule type" value="Genomic_DNA"/>
</dbReference>
<dbReference type="Pfam" id="PF04239">
    <property type="entry name" value="DUF421"/>
    <property type="match status" value="1"/>
</dbReference>
<name>A0ABT2UMZ0_9BACL</name>
<dbReference type="RefSeq" id="WP_262686869.1">
    <property type="nucleotide sequence ID" value="NZ_JAOQIO010000095.1"/>
</dbReference>
<comment type="subcellular location">
    <subcellularLocation>
        <location evidence="1">Cell membrane</location>
        <topology evidence="1">Multi-pass membrane protein</topology>
    </subcellularLocation>
</comment>
<evidence type="ECO:0000259" key="8">
    <source>
        <dbReference type="Pfam" id="PF04239"/>
    </source>
</evidence>
<dbReference type="Gene3D" id="3.30.240.20">
    <property type="entry name" value="bsu07140 like domains"/>
    <property type="match status" value="2"/>
</dbReference>
<dbReference type="InterPro" id="IPR023090">
    <property type="entry name" value="UPF0702_alpha/beta_dom_sf"/>
</dbReference>
<organism evidence="10 11">
    <name type="scientific">Paenibacillus baimaensis</name>
    <dbReference type="NCBI Taxonomy" id="2982185"/>
    <lineage>
        <taxon>Bacteria</taxon>
        <taxon>Bacillati</taxon>
        <taxon>Bacillota</taxon>
        <taxon>Bacilli</taxon>
        <taxon>Bacillales</taxon>
        <taxon>Paenibacillaceae</taxon>
        <taxon>Paenibacillus</taxon>
    </lineage>
</organism>
<evidence type="ECO:0000256" key="5">
    <source>
        <dbReference type="ARBA" id="ARBA00022989"/>
    </source>
</evidence>
<evidence type="ECO:0000313" key="11">
    <source>
        <dbReference type="Proteomes" id="UP001652445"/>
    </source>
</evidence>
<keyword evidence="4 7" id="KW-0812">Transmembrane</keyword>
<accession>A0ABT2UMZ0</accession>
<reference evidence="10 11" key="1">
    <citation type="submission" date="2022-09" db="EMBL/GenBank/DDBJ databases">
        <authorList>
            <person name="Han X.L."/>
            <person name="Wang Q."/>
            <person name="Lu T."/>
        </authorList>
    </citation>
    <scope>NUCLEOTIDE SEQUENCE [LARGE SCALE GENOMIC DNA]</scope>
    <source>
        <strain evidence="10 11">WQ 127069</strain>
    </source>
</reference>
<evidence type="ECO:0000256" key="4">
    <source>
        <dbReference type="ARBA" id="ARBA00022692"/>
    </source>
</evidence>
<keyword evidence="6 7" id="KW-0472">Membrane</keyword>
<evidence type="ECO:0000256" key="2">
    <source>
        <dbReference type="ARBA" id="ARBA00006448"/>
    </source>
</evidence>
<dbReference type="Proteomes" id="UP001652445">
    <property type="component" value="Unassembled WGS sequence"/>
</dbReference>
<protein>
    <submittedName>
        <fullName evidence="10">DUF421 domain-containing protein</fullName>
    </submittedName>
</protein>
<dbReference type="Pfam" id="PF20730">
    <property type="entry name" value="YetF_N"/>
    <property type="match status" value="1"/>
</dbReference>
<keyword evidence="5 7" id="KW-1133">Transmembrane helix</keyword>
<feature type="transmembrane region" description="Helical" evidence="7">
    <location>
        <begin position="59"/>
        <end position="76"/>
    </location>
</feature>
<keyword evidence="11" id="KW-1185">Reference proteome</keyword>
<dbReference type="PANTHER" id="PTHR34582">
    <property type="entry name" value="UPF0702 TRANSMEMBRANE PROTEIN YCAP"/>
    <property type="match status" value="1"/>
</dbReference>
<evidence type="ECO:0000313" key="10">
    <source>
        <dbReference type="EMBL" id="MCU6796018.1"/>
    </source>
</evidence>
<evidence type="ECO:0000256" key="1">
    <source>
        <dbReference type="ARBA" id="ARBA00004651"/>
    </source>
</evidence>
<comment type="caution">
    <text evidence="10">The sequence shown here is derived from an EMBL/GenBank/DDBJ whole genome shotgun (WGS) entry which is preliminary data.</text>
</comment>
<evidence type="ECO:0000259" key="9">
    <source>
        <dbReference type="Pfam" id="PF20730"/>
    </source>
</evidence>
<sequence>MENFYYITVKLVTAMVGLWLITKLLGKKEISQLTAFDFVSSLMLSEIVGNTLYDKDVTLSELLYALLLWAAMSLFLEKLVQFIPGLSKYLNGRADIIINQGKIDFRAMKRNNLDFDQLHTLLREQNIFTVREVAFAVFETNGNISVLKKSEVDSITKTDQELPEKSMSLPMVLVENGRIQTDRLARLGRTKPWLLDELKKNGFSRIQDVLYVEWSEHQGMYVQKKE</sequence>
<dbReference type="PANTHER" id="PTHR34582:SF5">
    <property type="entry name" value="UPF0702 TRANSMEMBRANE PROTEIN YETF"/>
    <property type="match status" value="1"/>
</dbReference>
<comment type="similarity">
    <text evidence="2">Belongs to the UPF0702 family.</text>
</comment>
<evidence type="ECO:0000256" key="3">
    <source>
        <dbReference type="ARBA" id="ARBA00022475"/>
    </source>
</evidence>
<proteinExistence type="inferred from homology"/>
<evidence type="ECO:0000256" key="6">
    <source>
        <dbReference type="ARBA" id="ARBA00023136"/>
    </source>
</evidence>
<evidence type="ECO:0000256" key="7">
    <source>
        <dbReference type="SAM" id="Phobius"/>
    </source>
</evidence>
<feature type="domain" description="YetF-like N-terminal transmembrane" evidence="9">
    <location>
        <begin position="5"/>
        <end position="78"/>
    </location>
</feature>
<feature type="transmembrane region" description="Helical" evidence="7">
    <location>
        <begin position="6"/>
        <end position="26"/>
    </location>
</feature>
<gene>
    <name evidence="10" type="ORF">OB236_28245</name>
</gene>
<dbReference type="InterPro" id="IPR007353">
    <property type="entry name" value="DUF421"/>
</dbReference>